<dbReference type="AlphaFoldDB" id="A0A482VCB9"/>
<evidence type="ECO:0000256" key="4">
    <source>
        <dbReference type="ARBA" id="ARBA00022692"/>
    </source>
</evidence>
<keyword evidence="6 10" id="KW-1133">Transmembrane helix</keyword>
<keyword evidence="12" id="KW-1185">Reference proteome</keyword>
<keyword evidence="8" id="KW-0675">Receptor</keyword>
<dbReference type="PANTHER" id="PTHR21137:SF35">
    <property type="entry name" value="ODORANT RECEPTOR 19A-RELATED"/>
    <property type="match status" value="1"/>
</dbReference>
<dbReference type="EMBL" id="QDEB01114637">
    <property type="protein sequence ID" value="RZB40937.1"/>
    <property type="molecule type" value="Genomic_DNA"/>
</dbReference>
<keyword evidence="3" id="KW-0716">Sensory transduction</keyword>
<keyword evidence="5" id="KW-0552">Olfaction</keyword>
<evidence type="ECO:0000256" key="5">
    <source>
        <dbReference type="ARBA" id="ARBA00022725"/>
    </source>
</evidence>
<proteinExistence type="predicted"/>
<feature type="transmembrane region" description="Helical" evidence="10">
    <location>
        <begin position="70"/>
        <end position="86"/>
    </location>
</feature>
<dbReference type="Pfam" id="PF02949">
    <property type="entry name" value="7tm_6"/>
    <property type="match status" value="2"/>
</dbReference>
<keyword evidence="9" id="KW-0807">Transducer</keyword>
<dbReference type="OrthoDB" id="7545962at2759"/>
<evidence type="ECO:0000256" key="6">
    <source>
        <dbReference type="ARBA" id="ARBA00022989"/>
    </source>
</evidence>
<feature type="transmembrane region" description="Helical" evidence="10">
    <location>
        <begin position="6"/>
        <end position="22"/>
    </location>
</feature>
<dbReference type="GO" id="GO:0007165">
    <property type="term" value="P:signal transduction"/>
    <property type="evidence" value="ECO:0007669"/>
    <property type="project" value="UniProtKB-KW"/>
</dbReference>
<dbReference type="GO" id="GO:0005886">
    <property type="term" value="C:plasma membrane"/>
    <property type="evidence" value="ECO:0007669"/>
    <property type="project" value="UniProtKB-SubCell"/>
</dbReference>
<feature type="transmembrane region" description="Helical" evidence="10">
    <location>
        <begin position="125"/>
        <end position="147"/>
    </location>
</feature>
<feature type="transmembrane region" description="Helical" evidence="10">
    <location>
        <begin position="167"/>
        <end position="190"/>
    </location>
</feature>
<dbReference type="GO" id="GO:0004984">
    <property type="term" value="F:olfactory receptor activity"/>
    <property type="evidence" value="ECO:0007669"/>
    <property type="project" value="InterPro"/>
</dbReference>
<accession>A0A482VCB9</accession>
<organism evidence="11 12">
    <name type="scientific">Asbolus verrucosus</name>
    <name type="common">Desert ironclad beetle</name>
    <dbReference type="NCBI Taxonomy" id="1661398"/>
    <lineage>
        <taxon>Eukaryota</taxon>
        <taxon>Metazoa</taxon>
        <taxon>Ecdysozoa</taxon>
        <taxon>Arthropoda</taxon>
        <taxon>Hexapoda</taxon>
        <taxon>Insecta</taxon>
        <taxon>Pterygota</taxon>
        <taxon>Neoptera</taxon>
        <taxon>Endopterygota</taxon>
        <taxon>Coleoptera</taxon>
        <taxon>Polyphaga</taxon>
        <taxon>Cucujiformia</taxon>
        <taxon>Tenebrionidae</taxon>
        <taxon>Pimeliinae</taxon>
        <taxon>Asbolus</taxon>
    </lineage>
</organism>
<sequence>MAGLVKQFFGFNLIVMRILGFYPPRKYNIFYKIFATSAYCLFTVSVPVLASIHLLTAEDVDTAQVSDNSFMVIQIGCFIFKLLPFINNANKIRKCIYILENPLFNQFTEKQEKLIRKCKRICRQVSWLFFGFCFFSFILWAIVPLFGDVRNFPIDIWLPFDAKLRNWTYVSTYIFISIGAGSGATSNGVIDPLVSSLAYCAASQLRILQDSLQNLGEYGNEEMSKIINNSPENISNNITTAIYMGKWYEFDLKSKKALIVFMKRSQQPMIVTAGKILDLSLVTFTTVFDHSMSTHLKI</sequence>
<keyword evidence="4 10" id="KW-0812">Transmembrane</keyword>
<gene>
    <name evidence="11" type="ORF">BDFB_011058</name>
</gene>
<dbReference type="Proteomes" id="UP000292052">
    <property type="component" value="Unassembled WGS sequence"/>
</dbReference>
<evidence type="ECO:0000256" key="9">
    <source>
        <dbReference type="ARBA" id="ARBA00023224"/>
    </source>
</evidence>
<comment type="subcellular location">
    <subcellularLocation>
        <location evidence="1">Cell membrane</location>
        <topology evidence="1">Multi-pass membrane protein</topology>
    </subcellularLocation>
</comment>
<keyword evidence="2" id="KW-1003">Cell membrane</keyword>
<evidence type="ECO:0000256" key="3">
    <source>
        <dbReference type="ARBA" id="ARBA00022606"/>
    </source>
</evidence>
<comment type="caution">
    <text evidence="11">The sequence shown here is derived from an EMBL/GenBank/DDBJ whole genome shotgun (WGS) entry which is preliminary data.</text>
</comment>
<evidence type="ECO:0000256" key="8">
    <source>
        <dbReference type="ARBA" id="ARBA00023170"/>
    </source>
</evidence>
<evidence type="ECO:0000256" key="2">
    <source>
        <dbReference type="ARBA" id="ARBA00022475"/>
    </source>
</evidence>
<evidence type="ECO:0000256" key="10">
    <source>
        <dbReference type="SAM" id="Phobius"/>
    </source>
</evidence>
<dbReference type="GO" id="GO:0005549">
    <property type="term" value="F:odorant binding"/>
    <property type="evidence" value="ECO:0007669"/>
    <property type="project" value="InterPro"/>
</dbReference>
<reference evidence="11 12" key="1">
    <citation type="submission" date="2017-03" db="EMBL/GenBank/DDBJ databases">
        <title>Genome of the blue death feigning beetle - Asbolus verrucosus.</title>
        <authorList>
            <person name="Rider S.D."/>
        </authorList>
    </citation>
    <scope>NUCLEOTIDE SEQUENCE [LARGE SCALE GENOMIC DNA]</scope>
    <source>
        <strain evidence="11">Butters</strain>
        <tissue evidence="11">Head and leg muscle</tissue>
    </source>
</reference>
<dbReference type="PANTHER" id="PTHR21137">
    <property type="entry name" value="ODORANT RECEPTOR"/>
    <property type="match status" value="1"/>
</dbReference>
<evidence type="ECO:0000256" key="7">
    <source>
        <dbReference type="ARBA" id="ARBA00023136"/>
    </source>
</evidence>
<dbReference type="InterPro" id="IPR004117">
    <property type="entry name" value="7tm6_olfct_rcpt"/>
</dbReference>
<feature type="transmembrane region" description="Helical" evidence="10">
    <location>
        <begin position="29"/>
        <end position="50"/>
    </location>
</feature>
<keyword evidence="7 10" id="KW-0472">Membrane</keyword>
<evidence type="ECO:0000256" key="1">
    <source>
        <dbReference type="ARBA" id="ARBA00004651"/>
    </source>
</evidence>
<evidence type="ECO:0000313" key="12">
    <source>
        <dbReference type="Proteomes" id="UP000292052"/>
    </source>
</evidence>
<protein>
    <submittedName>
        <fullName evidence="11">7tm 6 domain containing protein</fullName>
    </submittedName>
</protein>
<name>A0A482VCB9_ASBVE</name>
<evidence type="ECO:0000313" key="11">
    <source>
        <dbReference type="EMBL" id="RZB40937.1"/>
    </source>
</evidence>